<evidence type="ECO:0000313" key="3">
    <source>
        <dbReference type="EMBL" id="TDP09358.1"/>
    </source>
</evidence>
<name>A0A4R6N2Q7_9BURK</name>
<sequence>MTASTAFKPMSKDDVADVLGVSLRTVENWVNDGTLPAPAKLGNRCYWLPSLFYSWLERRLGGGAPVAADVAPAVVAPAEAAPAQASRAPKAGPLPEAERTAKPKKQASKRAASVERMRAKDAAEIQALMA</sequence>
<organism evidence="3 4">
    <name type="scientific">Roseateles asaccharophilus</name>
    <dbReference type="NCBI Taxonomy" id="582607"/>
    <lineage>
        <taxon>Bacteria</taxon>
        <taxon>Pseudomonadati</taxon>
        <taxon>Pseudomonadota</taxon>
        <taxon>Betaproteobacteria</taxon>
        <taxon>Burkholderiales</taxon>
        <taxon>Sphaerotilaceae</taxon>
        <taxon>Roseateles</taxon>
    </lineage>
</organism>
<dbReference type="SUPFAM" id="SSF46955">
    <property type="entry name" value="Putative DNA-binding domain"/>
    <property type="match status" value="1"/>
</dbReference>
<gene>
    <name evidence="3" type="ORF">DFR39_105196</name>
</gene>
<dbReference type="Gene3D" id="1.10.10.10">
    <property type="entry name" value="Winged helix-like DNA-binding domain superfamily/Winged helix DNA-binding domain"/>
    <property type="match status" value="1"/>
</dbReference>
<evidence type="ECO:0000259" key="2">
    <source>
        <dbReference type="Pfam" id="PF12728"/>
    </source>
</evidence>
<dbReference type="Pfam" id="PF12728">
    <property type="entry name" value="HTH_17"/>
    <property type="match status" value="1"/>
</dbReference>
<feature type="compositionally biased region" description="Low complexity" evidence="1">
    <location>
        <begin position="79"/>
        <end position="91"/>
    </location>
</feature>
<dbReference type="OrthoDB" id="5298532at2"/>
<dbReference type="InterPro" id="IPR009061">
    <property type="entry name" value="DNA-bd_dom_put_sf"/>
</dbReference>
<dbReference type="InterPro" id="IPR041657">
    <property type="entry name" value="HTH_17"/>
</dbReference>
<accession>A0A4R6N2Q7</accession>
<dbReference type="InterPro" id="IPR036388">
    <property type="entry name" value="WH-like_DNA-bd_sf"/>
</dbReference>
<reference evidence="3 4" key="1">
    <citation type="submission" date="2019-03" db="EMBL/GenBank/DDBJ databases">
        <title>Genomic Encyclopedia of Type Strains, Phase IV (KMG-IV): sequencing the most valuable type-strain genomes for metagenomic binning, comparative biology and taxonomic classification.</title>
        <authorList>
            <person name="Goeker M."/>
        </authorList>
    </citation>
    <scope>NUCLEOTIDE SEQUENCE [LARGE SCALE GENOMIC DNA]</scope>
    <source>
        <strain evidence="3 4">DSM 25082</strain>
    </source>
</reference>
<dbReference type="AlphaFoldDB" id="A0A4R6N2Q7"/>
<dbReference type="RefSeq" id="WP_133603973.1">
    <property type="nucleotide sequence ID" value="NZ_JAUFPJ010000003.1"/>
</dbReference>
<keyword evidence="4" id="KW-1185">Reference proteome</keyword>
<protein>
    <submittedName>
        <fullName evidence="3">AlpA family transcriptional regulator</fullName>
    </submittedName>
</protein>
<dbReference type="Proteomes" id="UP000295357">
    <property type="component" value="Unassembled WGS sequence"/>
</dbReference>
<dbReference type="EMBL" id="SNXE01000005">
    <property type="protein sequence ID" value="TDP09358.1"/>
    <property type="molecule type" value="Genomic_DNA"/>
</dbReference>
<feature type="domain" description="Helix-turn-helix" evidence="2">
    <location>
        <begin position="11"/>
        <end position="59"/>
    </location>
</feature>
<evidence type="ECO:0000256" key="1">
    <source>
        <dbReference type="SAM" id="MobiDB-lite"/>
    </source>
</evidence>
<proteinExistence type="predicted"/>
<feature type="region of interest" description="Disordered" evidence="1">
    <location>
        <begin position="79"/>
        <end position="118"/>
    </location>
</feature>
<evidence type="ECO:0000313" key="4">
    <source>
        <dbReference type="Proteomes" id="UP000295357"/>
    </source>
</evidence>
<comment type="caution">
    <text evidence="3">The sequence shown here is derived from an EMBL/GenBank/DDBJ whole genome shotgun (WGS) entry which is preliminary data.</text>
</comment>